<keyword evidence="1" id="KW-0812">Transmembrane</keyword>
<reference evidence="3" key="1">
    <citation type="submission" date="2016-05" db="EMBL/GenBank/DDBJ databases">
        <authorList>
            <person name="Naeem Raeece"/>
        </authorList>
    </citation>
    <scope>NUCLEOTIDE SEQUENCE [LARGE SCALE GENOMIC DNA]</scope>
</reference>
<dbReference type="EMBL" id="FLRE01001721">
    <property type="protein sequence ID" value="SBT57085.1"/>
    <property type="molecule type" value="Genomic_DNA"/>
</dbReference>
<feature type="transmembrane region" description="Helical" evidence="1">
    <location>
        <begin position="269"/>
        <end position="287"/>
    </location>
</feature>
<accession>A0A1A9ALY2</accession>
<organism evidence="2 3">
    <name type="scientific">Plasmodium ovale wallikeri</name>
    <dbReference type="NCBI Taxonomy" id="864142"/>
    <lineage>
        <taxon>Eukaryota</taxon>
        <taxon>Sar</taxon>
        <taxon>Alveolata</taxon>
        <taxon>Apicomplexa</taxon>
        <taxon>Aconoidasida</taxon>
        <taxon>Haemosporida</taxon>
        <taxon>Plasmodiidae</taxon>
        <taxon>Plasmodium</taxon>
        <taxon>Plasmodium (Plasmodium)</taxon>
    </lineage>
</organism>
<name>A0A1A9ALY2_PLAOA</name>
<evidence type="ECO:0000256" key="1">
    <source>
        <dbReference type="SAM" id="Phobius"/>
    </source>
</evidence>
<keyword evidence="1" id="KW-1133">Transmembrane helix</keyword>
<keyword evidence="1" id="KW-0472">Membrane</keyword>
<protein>
    <submittedName>
        <fullName evidence="2">PIR Superfamily Protein</fullName>
    </submittedName>
</protein>
<evidence type="ECO:0000313" key="3">
    <source>
        <dbReference type="Proteomes" id="UP000078550"/>
    </source>
</evidence>
<dbReference type="Pfam" id="PF05795">
    <property type="entry name" value="Plasmodium_Vir"/>
    <property type="match status" value="1"/>
</dbReference>
<gene>
    <name evidence="2" type="ORF">POVWA2_077200</name>
</gene>
<dbReference type="AlphaFoldDB" id="A0A1A9ALY2"/>
<evidence type="ECO:0000313" key="2">
    <source>
        <dbReference type="EMBL" id="SBT57085.1"/>
    </source>
</evidence>
<sequence length="346" mass="40348">MTDKDYYKDDDMLSLPSIRNYKHIDNYKYNDFGNTVFCTRIKNELNDYVGIQDLCMAVTGILNNFNKSRITPLFDNEQCTVFNYWMYHHLYNNLTERNDSQNVSSFIFKLLEYIKDYMSDNKCTIDVTINSKDYFIKTQMLHDYALDYKTIKNKVESTGAECSKSYNDYIVKHSENYNEVKEQCRTNENLPYCTLLKKIREHLLPLRACRQRDPTLSTAHGEVMPQSFQGPLSEEGRADEFGRRMGDENPGELHLTPTAQTDITANSSTIMSIVFPVLGIFSSFFILHRFTPTGSLLNTYLLKKKKFITDVDEGETEEMLENTYEYMDTNMEYDTHHIGYNGLPDA</sequence>
<dbReference type="Proteomes" id="UP000078550">
    <property type="component" value="Unassembled WGS sequence"/>
</dbReference>
<dbReference type="InterPro" id="IPR008780">
    <property type="entry name" value="Plasmodium_Vir"/>
</dbReference>
<proteinExistence type="predicted"/>